<keyword evidence="3" id="KW-1185">Reference proteome</keyword>
<reference evidence="2" key="1">
    <citation type="submission" date="2018-11" db="EMBL/GenBank/DDBJ databases">
        <authorList>
            <consortium name="Pathogen Informatics"/>
        </authorList>
    </citation>
    <scope>NUCLEOTIDE SEQUENCE</scope>
</reference>
<dbReference type="Proteomes" id="UP000784294">
    <property type="component" value="Unassembled WGS sequence"/>
</dbReference>
<accession>A0A448XJL7</accession>
<dbReference type="AlphaFoldDB" id="A0A448XJL7"/>
<name>A0A448XJL7_9PLAT</name>
<evidence type="ECO:0000313" key="3">
    <source>
        <dbReference type="Proteomes" id="UP000784294"/>
    </source>
</evidence>
<protein>
    <submittedName>
        <fullName evidence="2">Uncharacterized protein</fullName>
    </submittedName>
</protein>
<evidence type="ECO:0000256" key="1">
    <source>
        <dbReference type="SAM" id="MobiDB-lite"/>
    </source>
</evidence>
<proteinExistence type="predicted"/>
<comment type="caution">
    <text evidence="2">The sequence shown here is derived from an EMBL/GenBank/DDBJ whole genome shotgun (WGS) entry which is preliminary data.</text>
</comment>
<organism evidence="2 3">
    <name type="scientific">Protopolystoma xenopodis</name>
    <dbReference type="NCBI Taxonomy" id="117903"/>
    <lineage>
        <taxon>Eukaryota</taxon>
        <taxon>Metazoa</taxon>
        <taxon>Spiralia</taxon>
        <taxon>Lophotrochozoa</taxon>
        <taxon>Platyhelminthes</taxon>
        <taxon>Monogenea</taxon>
        <taxon>Polyopisthocotylea</taxon>
        <taxon>Polystomatidea</taxon>
        <taxon>Polystomatidae</taxon>
        <taxon>Protopolystoma</taxon>
    </lineage>
</organism>
<gene>
    <name evidence="2" type="ORF">PXEA_LOCUS31682</name>
</gene>
<evidence type="ECO:0000313" key="2">
    <source>
        <dbReference type="EMBL" id="VEL38242.1"/>
    </source>
</evidence>
<dbReference type="EMBL" id="CAAALY010257322">
    <property type="protein sequence ID" value="VEL38242.1"/>
    <property type="molecule type" value="Genomic_DNA"/>
</dbReference>
<sequence length="197" mass="21533">MKARYGWLGAAGPWDETIFSQSNSQKVTTTLNVAVVRTSSKSSLALRGLEFNHLIHQDTKQHSTVPYTTREPPPNCAPSRPMGESVNTNSAPGRYLITPGLNGSVHRKMGVHSETFTGQANISFRMLTRVVGTAQSQVWLGFTNSLLSTPSALVRQTRTFACLCSSILPGTTLRRRPLCCMPPTTSSVYRRVAGFAF</sequence>
<feature type="region of interest" description="Disordered" evidence="1">
    <location>
        <begin position="60"/>
        <end position="93"/>
    </location>
</feature>